<proteinExistence type="predicted"/>
<dbReference type="Proteomes" id="UP000022910">
    <property type="component" value="Unassembled WGS sequence"/>
</dbReference>
<feature type="domain" description="DRBM" evidence="3">
    <location>
        <begin position="140"/>
        <end position="205"/>
    </location>
</feature>
<evidence type="ECO:0000259" key="3">
    <source>
        <dbReference type="PROSITE" id="PS50137"/>
    </source>
</evidence>
<dbReference type="OrthoDB" id="2335513at2759"/>
<gene>
    <name evidence="4" type="ORF">RirG_103890</name>
</gene>
<evidence type="ECO:0000256" key="1">
    <source>
        <dbReference type="PROSITE-ProRule" id="PRU00266"/>
    </source>
</evidence>
<organism evidence="4 5">
    <name type="scientific">Rhizophagus irregularis (strain DAOM 197198w)</name>
    <name type="common">Glomus intraradices</name>
    <dbReference type="NCBI Taxonomy" id="1432141"/>
    <lineage>
        <taxon>Eukaryota</taxon>
        <taxon>Fungi</taxon>
        <taxon>Fungi incertae sedis</taxon>
        <taxon>Mucoromycota</taxon>
        <taxon>Glomeromycotina</taxon>
        <taxon>Glomeromycetes</taxon>
        <taxon>Glomerales</taxon>
        <taxon>Glomeraceae</taxon>
        <taxon>Rhizophagus</taxon>
    </lineage>
</organism>
<evidence type="ECO:0000313" key="4">
    <source>
        <dbReference type="EMBL" id="EXX68582.1"/>
    </source>
</evidence>
<dbReference type="EMBL" id="JEMT01017248">
    <property type="protein sequence ID" value="EXX68582.1"/>
    <property type="molecule type" value="Genomic_DNA"/>
</dbReference>
<evidence type="ECO:0000256" key="2">
    <source>
        <dbReference type="SAM" id="MobiDB-lite"/>
    </source>
</evidence>
<accession>A0A015JGE2</accession>
<name>A0A015JGE2_RHIIW</name>
<feature type="region of interest" description="Disordered" evidence="2">
    <location>
        <begin position="96"/>
        <end position="122"/>
    </location>
</feature>
<dbReference type="InterPro" id="IPR014720">
    <property type="entry name" value="dsRBD_dom"/>
</dbReference>
<reference evidence="4 5" key="1">
    <citation type="submission" date="2014-02" db="EMBL/GenBank/DDBJ databases">
        <title>Single nucleus genome sequencing reveals high similarity among nuclei of an endomycorrhizal fungus.</title>
        <authorList>
            <person name="Lin K."/>
            <person name="Geurts R."/>
            <person name="Zhang Z."/>
            <person name="Limpens E."/>
            <person name="Saunders D.G."/>
            <person name="Mu D."/>
            <person name="Pang E."/>
            <person name="Cao H."/>
            <person name="Cha H."/>
            <person name="Lin T."/>
            <person name="Zhou Q."/>
            <person name="Shang Y."/>
            <person name="Li Y."/>
            <person name="Ivanov S."/>
            <person name="Sharma T."/>
            <person name="Velzen R.V."/>
            <person name="Ruijter N.D."/>
            <person name="Aanen D.K."/>
            <person name="Win J."/>
            <person name="Kamoun S."/>
            <person name="Bisseling T."/>
            <person name="Huang S."/>
        </authorList>
    </citation>
    <scope>NUCLEOTIDE SEQUENCE [LARGE SCALE GENOMIC DNA]</scope>
    <source>
        <strain evidence="5">DAOM197198w</strain>
    </source>
</reference>
<comment type="caution">
    <text evidence="4">The sequence shown here is derived from an EMBL/GenBank/DDBJ whole genome shotgun (WGS) entry which is preliminary data.</text>
</comment>
<dbReference type="AlphaFoldDB" id="A0A015JGE2"/>
<dbReference type="Gene3D" id="3.30.160.20">
    <property type="match status" value="1"/>
</dbReference>
<dbReference type="PROSITE" id="PS50137">
    <property type="entry name" value="DS_RBD"/>
    <property type="match status" value="2"/>
</dbReference>
<dbReference type="CDD" id="cd00048">
    <property type="entry name" value="DSRM_SF"/>
    <property type="match status" value="1"/>
</dbReference>
<dbReference type="SUPFAM" id="SSF54768">
    <property type="entry name" value="dsRNA-binding domain-like"/>
    <property type="match status" value="2"/>
</dbReference>
<sequence>MTEIGQDNPIVFLNTYTRIFDIKDKFEYRYKLCNDKFICSLKFNNQYWESSEKPEKKLAKEDVARIVIKELMIHVPEKFKQVDRLLRNTEANESKNDIQANLAGEGNSCSSESKKDKETSPAGEKMLTKYEITKIGKNLNPIIFLNTYTNRFDIKDKLQYEFRSSNNKFTYSLKFKDQYWESVEKQNKKQAKEDVARIAVNYLITQDPEKCERIYRLLRTAKPNIKASLRYQNKLKQQKKKWQALSFQKNS</sequence>
<feature type="domain" description="DRBM" evidence="3">
    <location>
        <begin position="8"/>
        <end position="73"/>
    </location>
</feature>
<protein>
    <recommendedName>
        <fullName evidence="3">DRBM domain-containing protein</fullName>
    </recommendedName>
</protein>
<dbReference type="GO" id="GO:0003723">
    <property type="term" value="F:RNA binding"/>
    <property type="evidence" value="ECO:0007669"/>
    <property type="project" value="UniProtKB-UniRule"/>
</dbReference>
<dbReference type="HOGENOM" id="CLU_1107613_0_0_1"/>
<evidence type="ECO:0000313" key="5">
    <source>
        <dbReference type="Proteomes" id="UP000022910"/>
    </source>
</evidence>
<keyword evidence="5" id="KW-1185">Reference proteome</keyword>
<keyword evidence="1" id="KW-0694">RNA-binding</keyword>